<dbReference type="EMBL" id="FONV01000002">
    <property type="protein sequence ID" value="SFE59321.1"/>
    <property type="molecule type" value="Genomic_DNA"/>
</dbReference>
<evidence type="ECO:0000256" key="1">
    <source>
        <dbReference type="SAM" id="MobiDB-lite"/>
    </source>
</evidence>
<evidence type="ECO:0000313" key="3">
    <source>
        <dbReference type="Proteomes" id="UP000199645"/>
    </source>
</evidence>
<reference evidence="2 3" key="1">
    <citation type="submission" date="2016-10" db="EMBL/GenBank/DDBJ databases">
        <authorList>
            <person name="de Groot N.N."/>
        </authorList>
    </citation>
    <scope>NUCLEOTIDE SEQUENCE [LARGE SCALE GENOMIC DNA]</scope>
    <source>
        <strain evidence="2 3">DSM 43019</strain>
    </source>
</reference>
<dbReference type="AlphaFoldDB" id="A0A1I2BT30"/>
<organism evidence="2 3">
    <name type="scientific">Actinoplanes philippinensis</name>
    <dbReference type="NCBI Taxonomy" id="35752"/>
    <lineage>
        <taxon>Bacteria</taxon>
        <taxon>Bacillati</taxon>
        <taxon>Actinomycetota</taxon>
        <taxon>Actinomycetes</taxon>
        <taxon>Micromonosporales</taxon>
        <taxon>Micromonosporaceae</taxon>
        <taxon>Actinoplanes</taxon>
    </lineage>
</organism>
<dbReference type="Proteomes" id="UP000199645">
    <property type="component" value="Unassembled WGS sequence"/>
</dbReference>
<protein>
    <submittedName>
        <fullName evidence="2">Uncharacterized protein</fullName>
    </submittedName>
</protein>
<keyword evidence="3" id="KW-1185">Reference proteome</keyword>
<proteinExistence type="predicted"/>
<evidence type="ECO:0000313" key="2">
    <source>
        <dbReference type="EMBL" id="SFE59321.1"/>
    </source>
</evidence>
<sequence>MLDRVGPVGSSVERGLPDVRGPGLGLPGSLASAGRGSLASAGRGRLVAAGNSVKALRMPPVMAGLILLDKSVTVGPLRKAG</sequence>
<feature type="region of interest" description="Disordered" evidence="1">
    <location>
        <begin position="1"/>
        <end position="27"/>
    </location>
</feature>
<name>A0A1I2BT30_9ACTN</name>
<gene>
    <name evidence="2" type="ORF">SAMN05421541_102516</name>
</gene>
<accession>A0A1I2BT30</accession>